<reference evidence="2" key="1">
    <citation type="submission" date="2015-11" db="EMBL/GenBank/DDBJ databases">
        <title>De novo transcriptome assembly of four potential Pierce s Disease insect vectors from Arizona vineyards.</title>
        <authorList>
            <person name="Tassone E.E."/>
        </authorList>
    </citation>
    <scope>NUCLEOTIDE SEQUENCE</scope>
</reference>
<sequence length="447" mass="50347">DSKLGALLDIVPSTTGSQKCSVEMEPHTHDNLNIPKEGKHLNKPSFDGVNSNHNQPVKENISVMMDCCDKNLPECSLSKLEFSKTKKMICDSIIIDSKLSTLLDKNVKGQGCEKINGKENKDTNLFTSNINLNTQICDLLDQENGGVLLHLQPKCAQIVSKRFENSEFDINTQLCNVLDSNDFVSNKENLKTNQTTWTESMEVREILNLSYDEDTVFGTPVTHQKSLVFKKGPRKNKTNHVQTAEEKSQIQTKLYEKQDLNIILPSPKISDQSNSKLFQRERKLYEDTDCENRVTEILSFKYQGTEQKSELKNGKLTKEKDLNKRRIKAILTTASNIETKENTQTENSLTDSVLEAVFASSSHQESPGKESDEVASSQQTHLTPIKTIRERVQDVNSPTVNLNRTQVEVVSVSTGVPKVRRELLRSIETQRSVAMALCVRAKEMQTA</sequence>
<gene>
    <name evidence="2" type="ORF">g.30274</name>
</gene>
<feature type="region of interest" description="Disordered" evidence="1">
    <location>
        <begin position="359"/>
        <end position="384"/>
    </location>
</feature>
<accession>A0A1B6L2Y9</accession>
<dbReference type="AlphaFoldDB" id="A0A1B6L2Y9"/>
<proteinExistence type="predicted"/>
<name>A0A1B6L2Y9_9HEMI</name>
<evidence type="ECO:0000313" key="2">
    <source>
        <dbReference type="EMBL" id="JAT18011.1"/>
    </source>
</evidence>
<evidence type="ECO:0000256" key="1">
    <source>
        <dbReference type="SAM" id="MobiDB-lite"/>
    </source>
</evidence>
<organism evidence="2">
    <name type="scientific">Graphocephala atropunctata</name>
    <dbReference type="NCBI Taxonomy" id="36148"/>
    <lineage>
        <taxon>Eukaryota</taxon>
        <taxon>Metazoa</taxon>
        <taxon>Ecdysozoa</taxon>
        <taxon>Arthropoda</taxon>
        <taxon>Hexapoda</taxon>
        <taxon>Insecta</taxon>
        <taxon>Pterygota</taxon>
        <taxon>Neoptera</taxon>
        <taxon>Paraneoptera</taxon>
        <taxon>Hemiptera</taxon>
        <taxon>Auchenorrhyncha</taxon>
        <taxon>Membracoidea</taxon>
        <taxon>Cicadellidae</taxon>
        <taxon>Cicadellinae</taxon>
        <taxon>Cicadellini</taxon>
        <taxon>Graphocephala</taxon>
    </lineage>
</organism>
<feature type="non-terminal residue" evidence="2">
    <location>
        <position position="1"/>
    </location>
</feature>
<dbReference type="EMBL" id="GEBQ01021966">
    <property type="protein sequence ID" value="JAT18011.1"/>
    <property type="molecule type" value="Transcribed_RNA"/>
</dbReference>
<protein>
    <submittedName>
        <fullName evidence="2">Uncharacterized protein</fullName>
    </submittedName>
</protein>